<comment type="caution">
    <text evidence="1">The sequence shown here is derived from an EMBL/GenBank/DDBJ whole genome shotgun (WGS) entry which is preliminary data.</text>
</comment>
<reference evidence="1 2" key="1">
    <citation type="submission" date="2019-03" db="EMBL/GenBank/DDBJ databases">
        <title>Single cell metagenomics reveals metabolic interactions within the superorganism composed of flagellate Streblomastix strix and complex community of Bacteroidetes bacteria on its surface.</title>
        <authorList>
            <person name="Treitli S.C."/>
            <person name="Kolisko M."/>
            <person name="Husnik F."/>
            <person name="Keeling P."/>
            <person name="Hampl V."/>
        </authorList>
    </citation>
    <scope>NUCLEOTIDE SEQUENCE [LARGE SCALE GENOMIC DNA]</scope>
    <source>
        <strain evidence="1">ST1C</strain>
    </source>
</reference>
<name>A0A5J4UIG4_9EUKA</name>
<dbReference type="Proteomes" id="UP000324800">
    <property type="component" value="Unassembled WGS sequence"/>
</dbReference>
<dbReference type="AlphaFoldDB" id="A0A5J4UIG4"/>
<sequence>MESNQEVQISANAITLFTDSYEQNKQRIEKEQPEFESKSSLVEISACLKYLISQTRDNNTSKSVVQIPNIVKSLITLSTFRIGTHLRKEIDLQRIEVRHWSRKCLWSIQGDGDAQVQSELVNVEYGRVMTITISTAGGKGEEQDQEIHNGLFSISRFLTELHDGRNDWYTSFQPLPLLVPVSLEQIEDEGANEEIEVQMNNKGDDGDIKYWANDAKAAALNHFIHSN</sequence>
<protein>
    <submittedName>
        <fullName evidence="1">Uncharacterized protein</fullName>
    </submittedName>
</protein>
<accession>A0A5J4UIG4</accession>
<organism evidence="1 2">
    <name type="scientific">Streblomastix strix</name>
    <dbReference type="NCBI Taxonomy" id="222440"/>
    <lineage>
        <taxon>Eukaryota</taxon>
        <taxon>Metamonada</taxon>
        <taxon>Preaxostyla</taxon>
        <taxon>Oxymonadida</taxon>
        <taxon>Streblomastigidae</taxon>
        <taxon>Streblomastix</taxon>
    </lineage>
</organism>
<proteinExistence type="predicted"/>
<gene>
    <name evidence="1" type="ORF">EZS28_034801</name>
</gene>
<dbReference type="EMBL" id="SNRW01016138">
    <property type="protein sequence ID" value="KAA6369672.1"/>
    <property type="molecule type" value="Genomic_DNA"/>
</dbReference>
<evidence type="ECO:0000313" key="1">
    <source>
        <dbReference type="EMBL" id="KAA6369672.1"/>
    </source>
</evidence>
<evidence type="ECO:0000313" key="2">
    <source>
        <dbReference type="Proteomes" id="UP000324800"/>
    </source>
</evidence>